<organism evidence="6 7">
    <name type="scientific">Mesobacillus foraminis</name>
    <dbReference type="NCBI Taxonomy" id="279826"/>
    <lineage>
        <taxon>Bacteria</taxon>
        <taxon>Bacillati</taxon>
        <taxon>Bacillota</taxon>
        <taxon>Bacilli</taxon>
        <taxon>Bacillales</taxon>
        <taxon>Bacillaceae</taxon>
        <taxon>Mesobacillus</taxon>
    </lineage>
</organism>
<dbReference type="GO" id="GO:0002161">
    <property type="term" value="F:aminoacyl-tRNA deacylase activity"/>
    <property type="evidence" value="ECO:0007669"/>
    <property type="project" value="InterPro"/>
</dbReference>
<evidence type="ECO:0000313" key="6">
    <source>
        <dbReference type="EMBL" id="TCN23988.1"/>
    </source>
</evidence>
<protein>
    <recommendedName>
        <fullName evidence="4">Cys-tRNA(Pro)/Cys-tRNA(Cys) deacylase</fullName>
        <ecNumber evidence="4">4.2.-.-</ecNumber>
    </recommendedName>
</protein>
<keyword evidence="3 4" id="KW-0456">Lyase</keyword>
<name>A0A4R2BAM4_9BACI</name>
<sequence>MAGIKTNAMRLLDSQKVLYHVFTYDSKDGKNDGVSVAEKIKKDPGVVFKTLVAQGSTRNLFVFIIQVEDELDLKKAAKASGEKKIEMLPVKDLQKHTGYIRGGCSPLGMKKQYPTIIDLKAETLEQMIVSAGKIGFQVELAPKDLQSLTHAVFADVRK</sequence>
<evidence type="ECO:0000256" key="3">
    <source>
        <dbReference type="ARBA" id="ARBA00023239"/>
    </source>
</evidence>
<gene>
    <name evidence="6" type="ORF">EV146_10894</name>
</gene>
<comment type="similarity">
    <text evidence="1 4">Belongs to the prolyl-tRNA editing family. YbaK/EbsC subfamily.</text>
</comment>
<dbReference type="InterPro" id="IPR007214">
    <property type="entry name" value="YbaK/aa-tRNA-synth-assoc-dom"/>
</dbReference>
<dbReference type="CDD" id="cd00002">
    <property type="entry name" value="YbaK_deacylase"/>
    <property type="match status" value="1"/>
</dbReference>
<dbReference type="Pfam" id="PF04073">
    <property type="entry name" value="tRNA_edit"/>
    <property type="match status" value="1"/>
</dbReference>
<proteinExistence type="inferred from homology"/>
<comment type="caution">
    <text evidence="6">The sequence shown here is derived from an EMBL/GenBank/DDBJ whole genome shotgun (WGS) entry which is preliminary data.</text>
</comment>
<dbReference type="RefSeq" id="WP_132007931.1">
    <property type="nucleotide sequence ID" value="NZ_JABUHM010000007.1"/>
</dbReference>
<dbReference type="Proteomes" id="UP000295689">
    <property type="component" value="Unassembled WGS sequence"/>
</dbReference>
<evidence type="ECO:0000256" key="1">
    <source>
        <dbReference type="ARBA" id="ARBA00009798"/>
    </source>
</evidence>
<dbReference type="PIRSF" id="PIRSF006181">
    <property type="entry name" value="EbsC_YbaK"/>
    <property type="match status" value="1"/>
</dbReference>
<dbReference type="InterPro" id="IPR036754">
    <property type="entry name" value="YbaK/aa-tRNA-synt-asso_dom_sf"/>
</dbReference>
<dbReference type="NCBIfam" id="TIGR00011">
    <property type="entry name" value="YbaK_EbsC"/>
    <property type="match status" value="1"/>
</dbReference>
<dbReference type="AlphaFoldDB" id="A0A4R2BAM4"/>
<dbReference type="EMBL" id="SLVV01000008">
    <property type="protein sequence ID" value="TCN23988.1"/>
    <property type="molecule type" value="Genomic_DNA"/>
</dbReference>
<dbReference type="GO" id="GO:0006412">
    <property type="term" value="P:translation"/>
    <property type="evidence" value="ECO:0007669"/>
    <property type="project" value="UniProtKB-KW"/>
</dbReference>
<dbReference type="GO" id="GO:0016829">
    <property type="term" value="F:lyase activity"/>
    <property type="evidence" value="ECO:0007669"/>
    <property type="project" value="UniProtKB-KW"/>
</dbReference>
<feature type="domain" description="YbaK/aminoacyl-tRNA synthetase-associated" evidence="5">
    <location>
        <begin position="36"/>
        <end position="147"/>
    </location>
</feature>
<evidence type="ECO:0000256" key="2">
    <source>
        <dbReference type="ARBA" id="ARBA00022917"/>
    </source>
</evidence>
<evidence type="ECO:0000259" key="5">
    <source>
        <dbReference type="Pfam" id="PF04073"/>
    </source>
</evidence>
<dbReference type="EC" id="4.2.-.-" evidence="4"/>
<reference evidence="6 7" key="1">
    <citation type="journal article" date="2015" name="Stand. Genomic Sci.">
        <title>Genomic Encyclopedia of Bacterial and Archaeal Type Strains, Phase III: the genomes of soil and plant-associated and newly described type strains.</title>
        <authorList>
            <person name="Whitman W.B."/>
            <person name="Woyke T."/>
            <person name="Klenk H.P."/>
            <person name="Zhou Y."/>
            <person name="Lilburn T.G."/>
            <person name="Beck B.J."/>
            <person name="De Vos P."/>
            <person name="Vandamme P."/>
            <person name="Eisen J.A."/>
            <person name="Garrity G."/>
            <person name="Hugenholtz P."/>
            <person name="Kyrpides N.C."/>
        </authorList>
    </citation>
    <scope>NUCLEOTIDE SEQUENCE [LARGE SCALE GENOMIC DNA]</scope>
    <source>
        <strain evidence="6 7">CV53</strain>
    </source>
</reference>
<evidence type="ECO:0000313" key="7">
    <source>
        <dbReference type="Proteomes" id="UP000295689"/>
    </source>
</evidence>
<keyword evidence="2 4" id="KW-0648">Protein biosynthesis</keyword>
<accession>A0A4R2BAM4</accession>
<dbReference type="Gene3D" id="3.90.960.10">
    <property type="entry name" value="YbaK/aminoacyl-tRNA synthetase-associated domain"/>
    <property type="match status" value="1"/>
</dbReference>
<evidence type="ECO:0000256" key="4">
    <source>
        <dbReference type="PIRNR" id="PIRNR006181"/>
    </source>
</evidence>
<dbReference type="PANTHER" id="PTHR30411:SF0">
    <property type="entry name" value="CYS-TRNA(PRO)_CYS-TRNA(CYS) DEACYLASE YBAK"/>
    <property type="match status" value="1"/>
</dbReference>
<dbReference type="PANTHER" id="PTHR30411">
    <property type="entry name" value="CYTOPLASMIC PROTEIN"/>
    <property type="match status" value="1"/>
</dbReference>
<keyword evidence="7" id="KW-1185">Reference proteome</keyword>
<dbReference type="InterPro" id="IPR004369">
    <property type="entry name" value="Prolyl-tRNA_editing_YbaK/EbsC"/>
</dbReference>
<dbReference type="SUPFAM" id="SSF55826">
    <property type="entry name" value="YbaK/ProRS associated domain"/>
    <property type="match status" value="1"/>
</dbReference>